<protein>
    <submittedName>
        <fullName evidence="2">Uncharacterized protein</fullName>
    </submittedName>
</protein>
<evidence type="ECO:0000313" key="2">
    <source>
        <dbReference type="EMBL" id="MFB2933811.1"/>
    </source>
</evidence>
<name>A0ABV4Y5J4_9CYAN</name>
<evidence type="ECO:0000313" key="3">
    <source>
        <dbReference type="Proteomes" id="UP001576776"/>
    </source>
</evidence>
<keyword evidence="1" id="KW-0472">Membrane</keyword>
<feature type="transmembrane region" description="Helical" evidence="1">
    <location>
        <begin position="6"/>
        <end position="27"/>
    </location>
</feature>
<feature type="transmembrane region" description="Helical" evidence="1">
    <location>
        <begin position="34"/>
        <end position="54"/>
    </location>
</feature>
<proteinExistence type="predicted"/>
<feature type="transmembrane region" description="Helical" evidence="1">
    <location>
        <begin position="74"/>
        <end position="98"/>
    </location>
</feature>
<reference evidence="2 3" key="1">
    <citation type="submission" date="2024-09" db="EMBL/GenBank/DDBJ databases">
        <title>Floridaenema gen nov. (Aerosakkonemataceae, Aerosakkonematales ord. nov., Cyanobacteria) from benthic tropical and subtropical fresh waters, with the description of four new species.</title>
        <authorList>
            <person name="Moretto J.A."/>
            <person name="Berthold D.E."/>
            <person name="Lefler F.W."/>
            <person name="Huang I.-S."/>
            <person name="Laughinghouse H. IV."/>
        </authorList>
    </citation>
    <scope>NUCLEOTIDE SEQUENCE [LARGE SCALE GENOMIC DNA]</scope>
    <source>
        <strain evidence="2 3">BLCC-F154</strain>
    </source>
</reference>
<feature type="transmembrane region" description="Helical" evidence="1">
    <location>
        <begin position="134"/>
        <end position="153"/>
    </location>
</feature>
<evidence type="ECO:0000256" key="1">
    <source>
        <dbReference type="SAM" id="Phobius"/>
    </source>
</evidence>
<accession>A0ABV4Y5J4</accession>
<dbReference type="Proteomes" id="UP001576776">
    <property type="component" value="Unassembled WGS sequence"/>
</dbReference>
<feature type="transmembrane region" description="Helical" evidence="1">
    <location>
        <begin position="110"/>
        <end position="128"/>
    </location>
</feature>
<comment type="caution">
    <text evidence="2">The sequence shown here is derived from an EMBL/GenBank/DDBJ whole genome shotgun (WGS) entry which is preliminary data.</text>
</comment>
<keyword evidence="1" id="KW-0812">Transmembrane</keyword>
<dbReference type="EMBL" id="JBHFNS010000014">
    <property type="protein sequence ID" value="MFB2933811.1"/>
    <property type="molecule type" value="Genomic_DNA"/>
</dbReference>
<keyword evidence="1" id="KW-1133">Transmembrane helix</keyword>
<gene>
    <name evidence="2" type="ORF">ACE1B6_00890</name>
</gene>
<dbReference type="RefSeq" id="WP_413255345.1">
    <property type="nucleotide sequence ID" value="NZ_JBHFNS010000014.1"/>
</dbReference>
<sequence>MRTSANNFLVLRVALIVLIVSFLELIFRRFKCDLGEFFGLFWVNFLFLLVLFYWPPYLAKKFKGDLPNSLAIRFSLFFNILLKVAFYMLFIAILMAFILSYLQQGISDNLLFLPLIVIWPIYAFLELRQDLKKVILPFVISLFTLIAIQLLNVPNPTLATFDRYFASFKEVAIMVETGELSADTSNNQVSEIKLPCKYRYLVGCPNRKIVVKQQKNATEIFFCQDRSRFSQGIKGFVYRSDGSEITLLGRRRLRENWFWQSVK</sequence>
<organism evidence="2 3">
    <name type="scientific">Floridaenema fluviatile BLCC-F154</name>
    <dbReference type="NCBI Taxonomy" id="3153640"/>
    <lineage>
        <taxon>Bacteria</taxon>
        <taxon>Bacillati</taxon>
        <taxon>Cyanobacteriota</taxon>
        <taxon>Cyanophyceae</taxon>
        <taxon>Oscillatoriophycideae</taxon>
        <taxon>Aerosakkonematales</taxon>
        <taxon>Aerosakkonemataceae</taxon>
        <taxon>Floridanema</taxon>
        <taxon>Floridanema fluviatile</taxon>
    </lineage>
</organism>
<keyword evidence="3" id="KW-1185">Reference proteome</keyword>